<dbReference type="STRING" id="36847.CLNEO_12580"/>
<feature type="transmembrane region" description="Helical" evidence="6">
    <location>
        <begin position="40"/>
        <end position="61"/>
    </location>
</feature>
<keyword evidence="8" id="KW-1185">Reference proteome</keyword>
<evidence type="ECO:0000313" key="8">
    <source>
        <dbReference type="Proteomes" id="UP000070539"/>
    </source>
</evidence>
<dbReference type="AlphaFoldDB" id="A0A136WFQ2"/>
<feature type="transmembrane region" description="Helical" evidence="6">
    <location>
        <begin position="204"/>
        <end position="223"/>
    </location>
</feature>
<dbReference type="Pfam" id="PF02653">
    <property type="entry name" value="BPD_transp_2"/>
    <property type="match status" value="1"/>
</dbReference>
<feature type="transmembrane region" description="Helical" evidence="6">
    <location>
        <begin position="12"/>
        <end position="33"/>
    </location>
</feature>
<keyword evidence="4 6" id="KW-1133">Transmembrane helix</keyword>
<feature type="transmembrane region" description="Helical" evidence="6">
    <location>
        <begin position="253"/>
        <end position="269"/>
    </location>
</feature>
<reference evidence="7 8" key="1">
    <citation type="submission" date="2016-01" db="EMBL/GenBank/DDBJ databases">
        <title>Genome sequence of Clostridium neopropionicum X4, DSM-3847.</title>
        <authorList>
            <person name="Poehlein A."/>
            <person name="Beck M.H."/>
            <person name="Bengelsdorf F.R."/>
            <person name="Daniel R."/>
            <person name="Duerre P."/>
        </authorList>
    </citation>
    <scope>NUCLEOTIDE SEQUENCE [LARGE SCALE GENOMIC DNA]</scope>
    <source>
        <strain evidence="7 8">DSM-3847</strain>
    </source>
</reference>
<dbReference type="PATRIC" id="fig|36847.3.peg.1458"/>
<dbReference type="CDD" id="cd06580">
    <property type="entry name" value="TM_PBP1_transp_TpRbsC_like"/>
    <property type="match status" value="1"/>
</dbReference>
<feature type="transmembrane region" description="Helical" evidence="6">
    <location>
        <begin position="281"/>
        <end position="300"/>
    </location>
</feature>
<dbReference type="RefSeq" id="WP_066086145.1">
    <property type="nucleotide sequence ID" value="NZ_LRVM01000003.1"/>
</dbReference>
<evidence type="ECO:0000256" key="6">
    <source>
        <dbReference type="SAM" id="Phobius"/>
    </source>
</evidence>
<accession>A0A136WFQ2</accession>
<feature type="transmembrane region" description="Helical" evidence="6">
    <location>
        <begin position="67"/>
        <end position="89"/>
    </location>
</feature>
<keyword evidence="2" id="KW-1003">Cell membrane</keyword>
<evidence type="ECO:0000256" key="3">
    <source>
        <dbReference type="ARBA" id="ARBA00022692"/>
    </source>
</evidence>
<dbReference type="Proteomes" id="UP000070539">
    <property type="component" value="Unassembled WGS sequence"/>
</dbReference>
<evidence type="ECO:0000256" key="2">
    <source>
        <dbReference type="ARBA" id="ARBA00022475"/>
    </source>
</evidence>
<evidence type="ECO:0000256" key="4">
    <source>
        <dbReference type="ARBA" id="ARBA00022989"/>
    </source>
</evidence>
<dbReference type="OrthoDB" id="9792579at2"/>
<keyword evidence="3 6" id="KW-0812">Transmembrane</keyword>
<dbReference type="PANTHER" id="PTHR43370">
    <property type="entry name" value="SUGAR ABC TRANSPORTER INTEGRAL MEMBRANE PROTEIN-RELATED"/>
    <property type="match status" value="1"/>
</dbReference>
<comment type="subcellular location">
    <subcellularLocation>
        <location evidence="1">Cell membrane</location>
        <topology evidence="1">Multi-pass membrane protein</topology>
    </subcellularLocation>
</comment>
<evidence type="ECO:0000313" key="7">
    <source>
        <dbReference type="EMBL" id="KXL53287.1"/>
    </source>
</evidence>
<evidence type="ECO:0000256" key="5">
    <source>
        <dbReference type="ARBA" id="ARBA00023136"/>
    </source>
</evidence>
<dbReference type="GO" id="GO:0022857">
    <property type="term" value="F:transmembrane transporter activity"/>
    <property type="evidence" value="ECO:0007669"/>
    <property type="project" value="InterPro"/>
</dbReference>
<feature type="transmembrane region" description="Helical" evidence="6">
    <location>
        <begin position="157"/>
        <end position="174"/>
    </location>
</feature>
<dbReference type="EMBL" id="LRVM01000003">
    <property type="protein sequence ID" value="KXL53287.1"/>
    <property type="molecule type" value="Genomic_DNA"/>
</dbReference>
<gene>
    <name evidence="7" type="ORF">CLNEO_12580</name>
</gene>
<evidence type="ECO:0000256" key="1">
    <source>
        <dbReference type="ARBA" id="ARBA00004651"/>
    </source>
</evidence>
<dbReference type="PANTHER" id="PTHR43370:SF1">
    <property type="entry name" value="GUANOSINE ABC TRANSPORTER PERMEASE PROTEIN NUPQ"/>
    <property type="match status" value="1"/>
</dbReference>
<name>A0A136WFQ2_9FIRM</name>
<keyword evidence="5 6" id="KW-0472">Membrane</keyword>
<organism evidence="7 8">
    <name type="scientific">Anaerotignum neopropionicum</name>
    <dbReference type="NCBI Taxonomy" id="36847"/>
    <lineage>
        <taxon>Bacteria</taxon>
        <taxon>Bacillati</taxon>
        <taxon>Bacillota</taxon>
        <taxon>Clostridia</taxon>
        <taxon>Lachnospirales</taxon>
        <taxon>Anaerotignaceae</taxon>
        <taxon>Anaerotignum</taxon>
    </lineage>
</organism>
<feature type="transmembrane region" description="Helical" evidence="6">
    <location>
        <begin position="96"/>
        <end position="117"/>
    </location>
</feature>
<dbReference type="InterPro" id="IPR001851">
    <property type="entry name" value="ABC_transp_permease"/>
</dbReference>
<dbReference type="GO" id="GO:0005886">
    <property type="term" value="C:plasma membrane"/>
    <property type="evidence" value="ECO:0007669"/>
    <property type="project" value="UniProtKB-SubCell"/>
</dbReference>
<comment type="caution">
    <text evidence="7">The sequence shown here is derived from an EMBL/GenBank/DDBJ whole genome shotgun (WGS) entry which is preliminary data.</text>
</comment>
<sequence>MFSQIIEMIFSASFGYSIIRITSPILFAALAAVVAEKGGVVNIGLEGIMTISALFGVLFAYWSNSWIIGVIGATAIGVLIAMIMAVFALKLKTDIILAGIAVNLLGGGGTVFLLFLFTGLKGNTASLTTPNMLTPKVNIPFLKEIPVVGRIFSGHSVLTYVAFLLVILVWVLLYKTAMGLRIRAVGENSHAADSVGVSVMKTQYIALAISGALAGLGGAYMSMYYSQSWNIGIVAGRGFIALAAQAMGQGQPVGAMLASLLFGFASALGNKMEGMQGFSSYLVASIPYAVTIIGLVIYSMSTIKKVKRFKDNEK</sequence>
<protein>
    <submittedName>
        <fullName evidence="7">Beta-methylgalactoside transporter inner membrane component</fullName>
    </submittedName>
</protein>
<proteinExistence type="predicted"/>